<keyword evidence="4" id="KW-1185">Reference proteome</keyword>
<evidence type="ECO:0000256" key="1">
    <source>
        <dbReference type="SAM" id="SignalP"/>
    </source>
</evidence>
<name>A0ABD3VEY1_SINWO</name>
<dbReference type="AlphaFoldDB" id="A0ABD3VEY1"/>
<sequence>MYRKLSFLCLAIYLATLSDAMTLGDQIKEAFAEFVHDTDSFLRLDDHGTVVNCGSSNMNLTWTPKTISSKGILNIDGYVQFPAEFQTGTIVMEVSYKIFHRTMKFQVSCSMMQAYGLQVQCPVKQDQMVKGQITINDLSALSNVHGSIEVKIRLYNSSWTQLFCGIVNADVN</sequence>
<dbReference type="Pfam" id="PF02221">
    <property type="entry name" value="E1_DerP2_DerF2"/>
    <property type="match status" value="1"/>
</dbReference>
<dbReference type="Gene3D" id="2.60.40.770">
    <property type="match status" value="1"/>
</dbReference>
<dbReference type="InterPro" id="IPR003172">
    <property type="entry name" value="ML_dom"/>
</dbReference>
<feature type="domain" description="MD-2-related lipid-recognition" evidence="2">
    <location>
        <begin position="79"/>
        <end position="169"/>
    </location>
</feature>
<organism evidence="3 4">
    <name type="scientific">Sinanodonta woodiana</name>
    <name type="common">Chinese pond mussel</name>
    <name type="synonym">Anodonta woodiana</name>
    <dbReference type="NCBI Taxonomy" id="1069815"/>
    <lineage>
        <taxon>Eukaryota</taxon>
        <taxon>Metazoa</taxon>
        <taxon>Spiralia</taxon>
        <taxon>Lophotrochozoa</taxon>
        <taxon>Mollusca</taxon>
        <taxon>Bivalvia</taxon>
        <taxon>Autobranchia</taxon>
        <taxon>Heteroconchia</taxon>
        <taxon>Palaeoheterodonta</taxon>
        <taxon>Unionida</taxon>
        <taxon>Unionoidea</taxon>
        <taxon>Unionidae</taxon>
        <taxon>Unioninae</taxon>
        <taxon>Sinanodonta</taxon>
    </lineage>
</organism>
<keyword evidence="1" id="KW-0732">Signal</keyword>
<reference evidence="3 4" key="1">
    <citation type="submission" date="2024-11" db="EMBL/GenBank/DDBJ databases">
        <title>Chromosome-level genome assembly of the freshwater bivalve Anodonta woodiana.</title>
        <authorList>
            <person name="Chen X."/>
        </authorList>
    </citation>
    <scope>NUCLEOTIDE SEQUENCE [LARGE SCALE GENOMIC DNA]</scope>
    <source>
        <strain evidence="3">MN2024</strain>
        <tissue evidence="3">Gills</tissue>
    </source>
</reference>
<feature type="signal peptide" evidence="1">
    <location>
        <begin position="1"/>
        <end position="20"/>
    </location>
</feature>
<protein>
    <recommendedName>
        <fullName evidence="2">MD-2-related lipid-recognition domain-containing protein</fullName>
    </recommendedName>
</protein>
<comment type="caution">
    <text evidence="3">The sequence shown here is derived from an EMBL/GenBank/DDBJ whole genome shotgun (WGS) entry which is preliminary data.</text>
</comment>
<dbReference type="EMBL" id="JBJQND010000012">
    <property type="protein sequence ID" value="KAL3860151.1"/>
    <property type="molecule type" value="Genomic_DNA"/>
</dbReference>
<evidence type="ECO:0000313" key="4">
    <source>
        <dbReference type="Proteomes" id="UP001634394"/>
    </source>
</evidence>
<proteinExistence type="predicted"/>
<feature type="chain" id="PRO_5044775314" description="MD-2-related lipid-recognition domain-containing protein" evidence="1">
    <location>
        <begin position="21"/>
        <end position="172"/>
    </location>
</feature>
<evidence type="ECO:0000259" key="2">
    <source>
        <dbReference type="Pfam" id="PF02221"/>
    </source>
</evidence>
<gene>
    <name evidence="3" type="ORF">ACJMK2_010314</name>
</gene>
<dbReference type="Proteomes" id="UP001634394">
    <property type="component" value="Unassembled WGS sequence"/>
</dbReference>
<evidence type="ECO:0000313" key="3">
    <source>
        <dbReference type="EMBL" id="KAL3860151.1"/>
    </source>
</evidence>
<accession>A0ABD3VEY1</accession>